<sequence length="687" mass="77035">MSAISGQQIFLPLPAEAAGNPEKWNSDWETLFRTYGRTLTPQFFFTGKVSDNKNYPLNKSLDDYSSNLLGTCVVQRDLTLEARHFYTYDLEARWLSASRAIRRKHLLHALAAVCSRAVNLNAARGYCTTELDLERLSSDGQFFLDLLQSALLDASVIPKTPRYIAHPDWDAFAAKQEARADRTDEEKVAWAEVLMLRTKLICYVLHFTIRMFFNLDPLALNIAKRDRRSLKREDAFQGVYDHVGTTALDSEALEERKRLAAASFKEQNKKLQNSCSYPGCQNLSPADGSSKFKHCPRCFQATQRRVLYCSPICQKADWKLRHKAVCGKPLSFDDVSTLPDISPDARRRGIVAPKHPSTDSGMQTVAMPTAEQAATDAHEWDRAWDSLLRVVTTPFCFIDMVYRNESHGLEATLASYPYLLSNTSSAQYQLTVDAQMCFKKDFEARWRAAGPGERSPHVLGALAAVCSQSQNLNLARAYCATELRVEPLCNDADLLLDLLRSAMLDDIPSVGLGQPKYISNQSWDELKAGGEETKAQYLVEVTRAGLLLMRIKVICYVLDFLLRSFCDMNTPIFTASMVEDILARGTPESPVTGESIRECTVEPRTSCSFLKCLKLAPADGHSAFQRCGTCFSQIQRQVFYCSRECQLADWKLRHKKTCGQTLTFDDVSTIPGYPADALRAVDPVANS</sequence>
<evidence type="ECO:0000313" key="7">
    <source>
        <dbReference type="Proteomes" id="UP001221142"/>
    </source>
</evidence>
<organism evidence="6 7">
    <name type="scientific">Roridomyces roridus</name>
    <dbReference type="NCBI Taxonomy" id="1738132"/>
    <lineage>
        <taxon>Eukaryota</taxon>
        <taxon>Fungi</taxon>
        <taxon>Dikarya</taxon>
        <taxon>Basidiomycota</taxon>
        <taxon>Agaricomycotina</taxon>
        <taxon>Agaricomycetes</taxon>
        <taxon>Agaricomycetidae</taxon>
        <taxon>Agaricales</taxon>
        <taxon>Marasmiineae</taxon>
        <taxon>Mycenaceae</taxon>
        <taxon>Roridomyces</taxon>
    </lineage>
</organism>
<evidence type="ECO:0000259" key="5">
    <source>
        <dbReference type="PROSITE" id="PS50865"/>
    </source>
</evidence>
<keyword evidence="2 4" id="KW-0863">Zinc-finger</keyword>
<dbReference type="Pfam" id="PF01753">
    <property type="entry name" value="zf-MYND"/>
    <property type="match status" value="2"/>
</dbReference>
<dbReference type="PANTHER" id="PTHR46758:SF2">
    <property type="entry name" value="OJ1485_B09.11 PROTEIN"/>
    <property type="match status" value="1"/>
</dbReference>
<dbReference type="AlphaFoldDB" id="A0AAD7BG91"/>
<gene>
    <name evidence="6" type="ORF">FB45DRAFT_148557</name>
</gene>
<dbReference type="EMBL" id="JARKIF010000017">
    <property type="protein sequence ID" value="KAJ7620219.1"/>
    <property type="molecule type" value="Genomic_DNA"/>
</dbReference>
<accession>A0AAD7BG91</accession>
<evidence type="ECO:0000256" key="2">
    <source>
        <dbReference type="ARBA" id="ARBA00022771"/>
    </source>
</evidence>
<evidence type="ECO:0000256" key="3">
    <source>
        <dbReference type="ARBA" id="ARBA00022833"/>
    </source>
</evidence>
<dbReference type="GO" id="GO:0008270">
    <property type="term" value="F:zinc ion binding"/>
    <property type="evidence" value="ECO:0007669"/>
    <property type="project" value="UniProtKB-KW"/>
</dbReference>
<dbReference type="SUPFAM" id="SSF144232">
    <property type="entry name" value="HIT/MYND zinc finger-like"/>
    <property type="match status" value="2"/>
</dbReference>
<keyword evidence="1" id="KW-0479">Metal-binding</keyword>
<keyword evidence="3" id="KW-0862">Zinc</keyword>
<feature type="domain" description="MYND-type" evidence="5">
    <location>
        <begin position="609"/>
        <end position="658"/>
    </location>
</feature>
<dbReference type="InterPro" id="IPR044508">
    <property type="entry name" value="At5g50450/At1g67340-like"/>
</dbReference>
<comment type="caution">
    <text evidence="6">The sequence shown here is derived from an EMBL/GenBank/DDBJ whole genome shotgun (WGS) entry which is preliminary data.</text>
</comment>
<dbReference type="Proteomes" id="UP001221142">
    <property type="component" value="Unassembled WGS sequence"/>
</dbReference>
<proteinExistence type="predicted"/>
<dbReference type="InterPro" id="IPR002893">
    <property type="entry name" value="Znf_MYND"/>
</dbReference>
<dbReference type="PANTHER" id="PTHR46758">
    <property type="entry name" value="MYND DOMAIN-CONTAINING"/>
    <property type="match status" value="1"/>
</dbReference>
<evidence type="ECO:0000256" key="4">
    <source>
        <dbReference type="PROSITE-ProRule" id="PRU00134"/>
    </source>
</evidence>
<protein>
    <recommendedName>
        <fullName evidence="5">MYND-type domain-containing protein</fullName>
    </recommendedName>
</protein>
<name>A0AAD7BG91_9AGAR</name>
<evidence type="ECO:0000313" key="6">
    <source>
        <dbReference type="EMBL" id="KAJ7620219.1"/>
    </source>
</evidence>
<dbReference type="PROSITE" id="PS50865">
    <property type="entry name" value="ZF_MYND_2"/>
    <property type="match status" value="1"/>
</dbReference>
<keyword evidence="7" id="KW-1185">Reference proteome</keyword>
<evidence type="ECO:0000256" key="1">
    <source>
        <dbReference type="ARBA" id="ARBA00022723"/>
    </source>
</evidence>
<dbReference type="Gene3D" id="6.10.140.2220">
    <property type="match status" value="2"/>
</dbReference>
<reference evidence="6" key="1">
    <citation type="submission" date="2023-03" db="EMBL/GenBank/DDBJ databases">
        <title>Massive genome expansion in bonnet fungi (Mycena s.s.) driven by repeated elements and novel gene families across ecological guilds.</title>
        <authorList>
            <consortium name="Lawrence Berkeley National Laboratory"/>
            <person name="Harder C.B."/>
            <person name="Miyauchi S."/>
            <person name="Viragh M."/>
            <person name="Kuo A."/>
            <person name="Thoen E."/>
            <person name="Andreopoulos B."/>
            <person name="Lu D."/>
            <person name="Skrede I."/>
            <person name="Drula E."/>
            <person name="Henrissat B."/>
            <person name="Morin E."/>
            <person name="Kohler A."/>
            <person name="Barry K."/>
            <person name="LaButti K."/>
            <person name="Morin E."/>
            <person name="Salamov A."/>
            <person name="Lipzen A."/>
            <person name="Mereny Z."/>
            <person name="Hegedus B."/>
            <person name="Baldrian P."/>
            <person name="Stursova M."/>
            <person name="Weitz H."/>
            <person name="Taylor A."/>
            <person name="Grigoriev I.V."/>
            <person name="Nagy L.G."/>
            <person name="Martin F."/>
            <person name="Kauserud H."/>
        </authorList>
    </citation>
    <scope>NUCLEOTIDE SEQUENCE</scope>
    <source>
        <strain evidence="6">9284</strain>
    </source>
</reference>